<evidence type="ECO:0000313" key="3">
    <source>
        <dbReference type="Proteomes" id="UP000192674"/>
    </source>
</evidence>
<evidence type="ECO:0000256" key="1">
    <source>
        <dbReference type="SAM" id="MobiDB-lite"/>
    </source>
</evidence>
<keyword evidence="3" id="KW-1185">Reference proteome</keyword>
<accession>A0A1Y5YC38</accession>
<name>A0A1Y5YC38_KIBAR</name>
<evidence type="ECO:0000313" key="2">
    <source>
        <dbReference type="EMBL" id="SMD27331.1"/>
    </source>
</evidence>
<feature type="region of interest" description="Disordered" evidence="1">
    <location>
        <begin position="32"/>
        <end position="83"/>
    </location>
</feature>
<feature type="compositionally biased region" description="Low complexity" evidence="1">
    <location>
        <begin position="63"/>
        <end position="72"/>
    </location>
</feature>
<proteinExistence type="predicted"/>
<dbReference type="AlphaFoldDB" id="A0A1Y5YC38"/>
<sequence length="83" mass="8686">MNPHHSDGWLRSALAHLPPHSDSIRADTAMLAAAAQQTPAAPPVPIEPVDPNQARVVPRNLRGSSGPTTGSSRNNVDAVPKPN</sequence>
<reference evidence="2 3" key="1">
    <citation type="submission" date="2017-04" db="EMBL/GenBank/DDBJ databases">
        <authorList>
            <person name="Afonso C.L."/>
            <person name="Miller P.J."/>
            <person name="Scott M.A."/>
            <person name="Spackman E."/>
            <person name="Goraichik I."/>
            <person name="Dimitrov K.M."/>
            <person name="Suarez D.L."/>
            <person name="Swayne D.E."/>
        </authorList>
    </citation>
    <scope>NUCLEOTIDE SEQUENCE [LARGE SCALE GENOMIC DNA]</scope>
    <source>
        <strain evidence="2 3">DSM 43828</strain>
    </source>
</reference>
<protein>
    <submittedName>
        <fullName evidence="2">Uncharacterized protein</fullName>
    </submittedName>
</protein>
<dbReference type="EMBL" id="FWXV01000022">
    <property type="protein sequence ID" value="SMD27331.1"/>
    <property type="molecule type" value="Genomic_DNA"/>
</dbReference>
<organism evidence="2 3">
    <name type="scientific">Kibdelosporangium aridum</name>
    <dbReference type="NCBI Taxonomy" id="2030"/>
    <lineage>
        <taxon>Bacteria</taxon>
        <taxon>Bacillati</taxon>
        <taxon>Actinomycetota</taxon>
        <taxon>Actinomycetes</taxon>
        <taxon>Pseudonocardiales</taxon>
        <taxon>Pseudonocardiaceae</taxon>
        <taxon>Kibdelosporangium</taxon>
    </lineage>
</organism>
<dbReference type="Proteomes" id="UP000192674">
    <property type="component" value="Unassembled WGS sequence"/>
</dbReference>
<gene>
    <name evidence="2" type="ORF">SAMN05661093_10934</name>
</gene>